<keyword evidence="1" id="KW-0472">Membrane</keyword>
<dbReference type="Gene3D" id="3.30.70.1430">
    <property type="entry name" value="Multidrug efflux transporter AcrB pore domain"/>
    <property type="match status" value="2"/>
</dbReference>
<comment type="caution">
    <text evidence="2">The sequence shown here is derived from an EMBL/GenBank/DDBJ whole genome shotgun (WGS) entry which is preliminary data.</text>
</comment>
<dbReference type="SUPFAM" id="SSF82866">
    <property type="entry name" value="Multidrug efflux transporter AcrB transmembrane domain"/>
    <property type="match status" value="2"/>
</dbReference>
<keyword evidence="1" id="KW-0812">Transmembrane</keyword>
<feature type="transmembrane region" description="Helical" evidence="1">
    <location>
        <begin position="956"/>
        <end position="976"/>
    </location>
</feature>
<reference evidence="2 3" key="1">
    <citation type="submission" date="2024-09" db="EMBL/GenBank/DDBJ databases">
        <title>Aeromonas strains Genome sequencing and assembly.</title>
        <authorList>
            <person name="Hu X."/>
            <person name="Tang B."/>
        </authorList>
    </citation>
    <scope>NUCLEOTIDE SEQUENCE [LARGE SCALE GENOMIC DNA]</scope>
    <source>
        <strain evidence="2 3">NB23SCDHY001</strain>
    </source>
</reference>
<dbReference type="InterPro" id="IPR001036">
    <property type="entry name" value="Acrflvin-R"/>
</dbReference>
<keyword evidence="1" id="KW-1133">Transmembrane helix</keyword>
<protein>
    <submittedName>
        <fullName evidence="2">Efflux RND transporter permease subunit</fullName>
    </submittedName>
</protein>
<dbReference type="InterPro" id="IPR027463">
    <property type="entry name" value="AcrB_DN_DC_subdom"/>
</dbReference>
<feature type="transmembrane region" description="Helical" evidence="1">
    <location>
        <begin position="428"/>
        <end position="451"/>
    </location>
</feature>
<dbReference type="Gene3D" id="1.20.1640.10">
    <property type="entry name" value="Multidrug efflux transporter AcrB transmembrane domain"/>
    <property type="match status" value="2"/>
</dbReference>
<feature type="transmembrane region" description="Helical" evidence="1">
    <location>
        <begin position="859"/>
        <end position="878"/>
    </location>
</feature>
<dbReference type="RefSeq" id="WP_408790068.1">
    <property type="nucleotide sequence ID" value="NZ_JBGXBU010000003.1"/>
</dbReference>
<organism evidence="2 3">
    <name type="scientific">Aeromonas bivalvium</name>
    <dbReference type="NCBI Taxonomy" id="440079"/>
    <lineage>
        <taxon>Bacteria</taxon>
        <taxon>Pseudomonadati</taxon>
        <taxon>Pseudomonadota</taxon>
        <taxon>Gammaproteobacteria</taxon>
        <taxon>Aeromonadales</taxon>
        <taxon>Aeromonadaceae</taxon>
        <taxon>Aeromonas</taxon>
    </lineage>
</organism>
<dbReference type="PRINTS" id="PR00702">
    <property type="entry name" value="ACRIFLAVINRP"/>
</dbReference>
<dbReference type="Pfam" id="PF00873">
    <property type="entry name" value="ACR_tran"/>
    <property type="match status" value="1"/>
</dbReference>
<feature type="transmembrane region" description="Helical" evidence="1">
    <location>
        <begin position="463"/>
        <end position="485"/>
    </location>
</feature>
<dbReference type="SUPFAM" id="SSF82714">
    <property type="entry name" value="Multidrug efflux transporter AcrB TolC docking domain, DN and DC subdomains"/>
    <property type="match status" value="2"/>
</dbReference>
<feature type="transmembrane region" description="Helical" evidence="1">
    <location>
        <begin position="387"/>
        <end position="407"/>
    </location>
</feature>
<dbReference type="PANTHER" id="PTHR32063:SF18">
    <property type="entry name" value="CATION EFFLUX SYSTEM PROTEIN"/>
    <property type="match status" value="1"/>
</dbReference>
<proteinExistence type="predicted"/>
<dbReference type="Gene3D" id="3.30.2090.10">
    <property type="entry name" value="Multidrug efflux transporter AcrB TolC docking domain, DN and DC subdomains"/>
    <property type="match status" value="2"/>
</dbReference>
<evidence type="ECO:0000313" key="2">
    <source>
        <dbReference type="EMBL" id="MFM4893106.1"/>
    </source>
</evidence>
<name>A0ABW9GU55_9GAMM</name>
<feature type="transmembrane region" description="Helical" evidence="1">
    <location>
        <begin position="885"/>
        <end position="904"/>
    </location>
</feature>
<feature type="transmembrane region" description="Helical" evidence="1">
    <location>
        <begin position="525"/>
        <end position="542"/>
    </location>
</feature>
<sequence length="1032" mass="111890">MIRAFIDNGRLALLAVALLIAAGLAALQSLPRTEDPQIISRFASVVTPLPGASAERVEALVSEPIENRLRAQSEVKLIESHSRPGLSIIQVELRDEVTEVVPVWSRIRDRLGDLASELPDGAGAPQLNDEKGYPFTRLVNLSWRGPGPIQLDRLARYSAELERRARMLPGTQYVERTGAPEEEIEVTFDPLALGAAGLDGPTLAQALRGADAKVSAGELQGRNNRLLIELRGSLDTLERIRQIPLRTDEQGRTLRLGDIAEVKRGIRQPESQLAFANGERAIVVGIRMAQDRRIDLWSAQLDAMLADLALSLPDNIALTTSFDQRQYTERRLSDLLVNIGQGFAIIMGVLLVTLGLRAALIVSLSLPLTVAFTFACMNLIGLPIHQMSVTGLVVALGIMVDNAIVMADRVQHQRRHGMGVTAAAMEAIGHLWLPLLGSTLTTLLAFLPIILMPGPAGEFVGGIAWAVIFSLIGSYLISHTLVAGLSARWVAPRGGSAWYRDGLHLPALAARFERSLAWALARPRTSLLLVCLLPLAGFWAAGRLTEQFFPPADRDMIHIEVSLSPQASLGHTRTLVAAMEQTLARYPELVRQDWVIGDNAPSFYYNLVPRQQGRVDYAQGMIRFRDLASANRLIPRLQQDLDTAFPQAQILVRKLEQGPPFNAPVELRLFGPDLHQLHRLGEEVRALLAETPDVIQTRATLQAGVPKLWLTVNEEASLLAGMNLGQLATRLEAALDGRVGGAVLEGTESIPVRVRLAASERQDIQDLLNQPLRNDEGGTGLTLRNLASATLSPSWGEISRRDGERVNVLEAYLRMGVLPQTVLNQVRQRLDEGQLALPAGYRLEIGGESAKRDESVGNLMAHVGLIAVLLLAVLVLSFNSFRMAGVIMLVALQSCGLGLLWVWLLGYPFGFTVIIALLGLMGLAINAAIVILAELKADPLAMRGDRAQIRNLVAGCSRHIVSTTITTVGGFLPLLLGGGGFWPPFAIAIAGGTALATLLSFYFAPAAFLLLRGQAASQEADRQQRPPLGQTG</sequence>
<keyword evidence="3" id="KW-1185">Reference proteome</keyword>
<dbReference type="Gene3D" id="3.30.70.1440">
    <property type="entry name" value="Multidrug efflux transporter AcrB pore domain"/>
    <property type="match status" value="1"/>
</dbReference>
<gene>
    <name evidence="2" type="ORF">ACEUDJ_09580</name>
</gene>
<evidence type="ECO:0000313" key="3">
    <source>
        <dbReference type="Proteomes" id="UP001630969"/>
    </source>
</evidence>
<dbReference type="SUPFAM" id="SSF82693">
    <property type="entry name" value="Multidrug efflux transporter AcrB pore domain, PN1, PN2, PC1 and PC2 subdomains"/>
    <property type="match status" value="2"/>
</dbReference>
<dbReference type="GeneID" id="97220607"/>
<accession>A0ABW9GU55</accession>
<feature type="transmembrane region" description="Helical" evidence="1">
    <location>
        <begin position="982"/>
        <end position="1004"/>
    </location>
</feature>
<feature type="transmembrane region" description="Helical" evidence="1">
    <location>
        <begin position="361"/>
        <end position="381"/>
    </location>
</feature>
<dbReference type="Gene3D" id="3.30.70.1320">
    <property type="entry name" value="Multidrug efflux transporter AcrB pore domain like"/>
    <property type="match status" value="1"/>
</dbReference>
<evidence type="ECO:0000256" key="1">
    <source>
        <dbReference type="SAM" id="Phobius"/>
    </source>
</evidence>
<feature type="transmembrane region" description="Helical" evidence="1">
    <location>
        <begin position="335"/>
        <end position="354"/>
    </location>
</feature>
<dbReference type="EMBL" id="JBGXBU010000003">
    <property type="protein sequence ID" value="MFM4893106.1"/>
    <property type="molecule type" value="Genomic_DNA"/>
</dbReference>
<dbReference type="Proteomes" id="UP001630969">
    <property type="component" value="Unassembled WGS sequence"/>
</dbReference>
<feature type="transmembrane region" description="Helical" evidence="1">
    <location>
        <begin position="910"/>
        <end position="935"/>
    </location>
</feature>
<dbReference type="PANTHER" id="PTHR32063">
    <property type="match status" value="1"/>
</dbReference>